<accession>E8N8Y1</accession>
<dbReference type="HOGENOM" id="CLU_037742_0_0_11"/>
<reference key="2">
    <citation type="submission" date="2011-02" db="EMBL/GenBank/DDBJ databases">
        <title>Genome sequence of Microbacterium testaceum StLB037.</title>
        <authorList>
            <person name="Morohoshi T."/>
            <person name="Wang W.Z."/>
            <person name="Someya N."/>
            <person name="Ikeda T."/>
        </authorList>
    </citation>
    <scope>NUCLEOTIDE SEQUENCE</scope>
    <source>
        <strain>StLB037</strain>
    </source>
</reference>
<evidence type="ECO:0000313" key="1">
    <source>
        <dbReference type="EMBL" id="BAJ73190.1"/>
    </source>
</evidence>
<dbReference type="OrthoDB" id="4485313at2"/>
<dbReference type="AlphaFoldDB" id="E8N8Y1"/>
<dbReference type="Proteomes" id="UP000008975">
    <property type="component" value="Chromosome"/>
</dbReference>
<name>E8N8Y1_MICTS</name>
<reference evidence="1 2" key="1">
    <citation type="journal article" date="2011" name="J. Bacteriol.">
        <title>Genome sequence of Microbacterium testaceum StLB037, an N-acylhomoserine lactone-degrading bacterium isolated from potato leaves.</title>
        <authorList>
            <person name="Morohoshi T."/>
            <person name="Wang W.-Z."/>
            <person name="Someya N."/>
            <person name="Ikeda T."/>
        </authorList>
    </citation>
    <scope>NUCLEOTIDE SEQUENCE [LARGE SCALE GENOMIC DNA]</scope>
    <source>
        <strain evidence="1 2">StLB037</strain>
    </source>
</reference>
<dbReference type="KEGG" id="mts:MTES_0226"/>
<proteinExistence type="predicted"/>
<protein>
    <submittedName>
        <fullName evidence="1">Uncharacterized protein</fullName>
    </submittedName>
</protein>
<sequence length="353" mass="39204">MRILLDHPRVDVSSSMATITTDEEADGYDLSAPWADETNGLCGAGVPGMLELITGTHTGYVPFRIELHESAPAVDPAWEEVVEVSFQSESDEAFLTGLMGEEFPFDLPRGDYRVRYCASGFDEAMVSDDGTDSYLLQFWPAPPAPGRILVQTSERAEAWHRARRTIVPEEMDEQEILDAAERRDRARARWGDRVPNDRLMELVDAGSPLDVLTELDVDLEFAIADADEITQRQIAAWAALRCLEASGLSGESLLEPAVDALRRGESAPPPFDELRYGWDVLEWSRVRRTSVPAPPDGASRDSPEEWAIRALQYSTGRDSLISALQSVVCLAYVHGRDGYRQAFADLRAEFRGV</sequence>
<dbReference type="eggNOG" id="ENOG502ZFB5">
    <property type="taxonomic scope" value="Bacteria"/>
</dbReference>
<dbReference type="STRING" id="979556.MTES_0226"/>
<dbReference type="RefSeq" id="WP_013583317.1">
    <property type="nucleotide sequence ID" value="NC_015125.1"/>
</dbReference>
<evidence type="ECO:0000313" key="2">
    <source>
        <dbReference type="Proteomes" id="UP000008975"/>
    </source>
</evidence>
<organism evidence="1 2">
    <name type="scientific">Microbacterium testaceum (strain StLB037)</name>
    <dbReference type="NCBI Taxonomy" id="979556"/>
    <lineage>
        <taxon>Bacteria</taxon>
        <taxon>Bacillati</taxon>
        <taxon>Actinomycetota</taxon>
        <taxon>Actinomycetes</taxon>
        <taxon>Micrococcales</taxon>
        <taxon>Microbacteriaceae</taxon>
        <taxon>Microbacterium</taxon>
    </lineage>
</organism>
<gene>
    <name evidence="1" type="ordered locus">MTES_0226</name>
</gene>
<dbReference type="EMBL" id="AP012052">
    <property type="protein sequence ID" value="BAJ73190.1"/>
    <property type="molecule type" value="Genomic_DNA"/>
</dbReference>